<comment type="domain">
    <text evidence="11">The DHHC domain is required for palmitoyltransferase activity.</text>
</comment>
<evidence type="ECO:0000256" key="6">
    <source>
        <dbReference type="ARBA" id="ARBA00023136"/>
    </source>
</evidence>
<keyword evidence="6 11" id="KW-0472">Membrane</keyword>
<feature type="transmembrane region" description="Helical" evidence="11">
    <location>
        <begin position="20"/>
        <end position="37"/>
    </location>
</feature>
<evidence type="ECO:0000256" key="1">
    <source>
        <dbReference type="ARBA" id="ARBA00004127"/>
    </source>
</evidence>
<organism evidence="13 14">
    <name type="scientific">Rhodotorula mucilaginosa</name>
    <name type="common">Yeast</name>
    <name type="synonym">Rhodotorula rubra</name>
    <dbReference type="NCBI Taxonomy" id="5537"/>
    <lineage>
        <taxon>Eukaryota</taxon>
        <taxon>Fungi</taxon>
        <taxon>Dikarya</taxon>
        <taxon>Basidiomycota</taxon>
        <taxon>Pucciniomycotina</taxon>
        <taxon>Microbotryomycetes</taxon>
        <taxon>Sporidiobolales</taxon>
        <taxon>Sporidiobolaceae</taxon>
        <taxon>Rhodotorula</taxon>
    </lineage>
</organism>
<dbReference type="PROSITE" id="PS50216">
    <property type="entry name" value="DHHC"/>
    <property type="match status" value="1"/>
</dbReference>
<keyword evidence="3 11" id="KW-0808">Transferase</keyword>
<evidence type="ECO:0000256" key="7">
    <source>
        <dbReference type="ARBA" id="ARBA00023139"/>
    </source>
</evidence>
<keyword evidence="14" id="KW-1185">Reference proteome</keyword>
<evidence type="ECO:0000313" key="13">
    <source>
        <dbReference type="EMBL" id="KAG0661854.1"/>
    </source>
</evidence>
<evidence type="ECO:0000256" key="2">
    <source>
        <dbReference type="ARBA" id="ARBA00008574"/>
    </source>
</evidence>
<dbReference type="AlphaFoldDB" id="A0A9P6W1B8"/>
<reference evidence="13 14" key="1">
    <citation type="submission" date="2020-11" db="EMBL/GenBank/DDBJ databases">
        <title>Kefir isolates.</title>
        <authorList>
            <person name="Marcisauskas S."/>
            <person name="Kim Y."/>
            <person name="Blasche S."/>
        </authorList>
    </citation>
    <scope>NUCLEOTIDE SEQUENCE [LARGE SCALE GENOMIC DNA]</scope>
    <source>
        <strain evidence="13 14">KR</strain>
    </source>
</reference>
<accession>A0A9P6W1B8</accession>
<dbReference type="InterPro" id="IPR001594">
    <property type="entry name" value="Palmitoyltrfase_DHHC"/>
</dbReference>
<proteinExistence type="inferred from homology"/>
<evidence type="ECO:0000256" key="11">
    <source>
        <dbReference type="RuleBase" id="RU079119"/>
    </source>
</evidence>
<keyword evidence="5 11" id="KW-1133">Transmembrane helix</keyword>
<dbReference type="InterPro" id="IPR039859">
    <property type="entry name" value="PFA4/ZDH16/20/ERF2-like"/>
</dbReference>
<comment type="caution">
    <text evidence="13">The sequence shown here is derived from an EMBL/GenBank/DDBJ whole genome shotgun (WGS) entry which is preliminary data.</text>
</comment>
<feature type="domain" description="Palmitoyltransferase DHHC" evidence="12">
    <location>
        <begin position="120"/>
        <end position="173"/>
    </location>
</feature>
<dbReference type="GO" id="GO:0005794">
    <property type="term" value="C:Golgi apparatus"/>
    <property type="evidence" value="ECO:0007669"/>
    <property type="project" value="TreeGrafter"/>
</dbReference>
<keyword evidence="9 11" id="KW-0012">Acyltransferase</keyword>
<name>A0A9P6W1B8_RHOMI</name>
<dbReference type="GO" id="GO:0005783">
    <property type="term" value="C:endoplasmic reticulum"/>
    <property type="evidence" value="ECO:0007669"/>
    <property type="project" value="TreeGrafter"/>
</dbReference>
<evidence type="ECO:0000256" key="10">
    <source>
        <dbReference type="ARBA" id="ARBA00048048"/>
    </source>
</evidence>
<feature type="transmembrane region" description="Helical" evidence="11">
    <location>
        <begin position="260"/>
        <end position="281"/>
    </location>
</feature>
<evidence type="ECO:0000259" key="12">
    <source>
        <dbReference type="Pfam" id="PF01529"/>
    </source>
</evidence>
<evidence type="ECO:0000256" key="9">
    <source>
        <dbReference type="ARBA" id="ARBA00023315"/>
    </source>
</evidence>
<feature type="transmembrane region" description="Helical" evidence="11">
    <location>
        <begin position="157"/>
        <end position="177"/>
    </location>
</feature>
<dbReference type="Pfam" id="PF01529">
    <property type="entry name" value="DHHC"/>
    <property type="match status" value="1"/>
</dbReference>
<dbReference type="EC" id="2.3.1.225" evidence="11"/>
<dbReference type="PANTHER" id="PTHR22883">
    <property type="entry name" value="ZINC FINGER DHHC DOMAIN CONTAINING PROTEIN"/>
    <property type="match status" value="1"/>
</dbReference>
<evidence type="ECO:0000256" key="3">
    <source>
        <dbReference type="ARBA" id="ARBA00022679"/>
    </source>
</evidence>
<keyword evidence="8" id="KW-0449">Lipoprotein</keyword>
<protein>
    <recommendedName>
        <fullName evidence="11">Palmitoyltransferase</fullName>
        <ecNumber evidence="11">2.3.1.225</ecNumber>
    </recommendedName>
</protein>
<comment type="subcellular location">
    <subcellularLocation>
        <location evidence="1">Endomembrane system</location>
        <topology evidence="1">Multi-pass membrane protein</topology>
    </subcellularLocation>
</comment>
<dbReference type="PANTHER" id="PTHR22883:SF301">
    <property type="entry name" value="PALMITOYLTRANSFERASE ZDHHC12"/>
    <property type="match status" value="1"/>
</dbReference>
<gene>
    <name evidence="13" type="ORF">C6P46_003745</name>
</gene>
<dbReference type="GO" id="GO:0006612">
    <property type="term" value="P:protein targeting to membrane"/>
    <property type="evidence" value="ECO:0007669"/>
    <property type="project" value="TreeGrafter"/>
</dbReference>
<feature type="transmembrane region" description="Helical" evidence="11">
    <location>
        <begin position="57"/>
        <end position="79"/>
    </location>
</feature>
<evidence type="ECO:0000313" key="14">
    <source>
        <dbReference type="Proteomes" id="UP000777482"/>
    </source>
</evidence>
<keyword evidence="7" id="KW-0564">Palmitate</keyword>
<evidence type="ECO:0000256" key="4">
    <source>
        <dbReference type="ARBA" id="ARBA00022692"/>
    </source>
</evidence>
<dbReference type="GO" id="GO:0019706">
    <property type="term" value="F:protein-cysteine S-palmitoyltransferase activity"/>
    <property type="evidence" value="ECO:0007669"/>
    <property type="project" value="UniProtKB-EC"/>
</dbReference>
<evidence type="ECO:0000256" key="8">
    <source>
        <dbReference type="ARBA" id="ARBA00023288"/>
    </source>
</evidence>
<dbReference type="Proteomes" id="UP000777482">
    <property type="component" value="Unassembled WGS sequence"/>
</dbReference>
<dbReference type="EMBL" id="PUHQ01000031">
    <property type="protein sequence ID" value="KAG0661854.1"/>
    <property type="molecule type" value="Genomic_DNA"/>
</dbReference>
<comment type="similarity">
    <text evidence="2 11">Belongs to the DHHC palmitoyltransferase family.</text>
</comment>
<comment type="catalytic activity">
    <reaction evidence="10 11">
        <text>L-cysteinyl-[protein] + hexadecanoyl-CoA = S-hexadecanoyl-L-cysteinyl-[protein] + CoA</text>
        <dbReference type="Rhea" id="RHEA:36683"/>
        <dbReference type="Rhea" id="RHEA-COMP:10131"/>
        <dbReference type="Rhea" id="RHEA-COMP:11032"/>
        <dbReference type="ChEBI" id="CHEBI:29950"/>
        <dbReference type="ChEBI" id="CHEBI:57287"/>
        <dbReference type="ChEBI" id="CHEBI:57379"/>
        <dbReference type="ChEBI" id="CHEBI:74151"/>
        <dbReference type="EC" id="2.3.1.225"/>
    </reaction>
</comment>
<evidence type="ECO:0000256" key="5">
    <source>
        <dbReference type="ARBA" id="ARBA00022989"/>
    </source>
</evidence>
<dbReference type="OrthoDB" id="302728at2759"/>
<sequence length="382" mass="43351">MTAAGTMTSASSRLRRPNVWLGKAIPLILLVFVWKGWELVLFRIIPHVAARHPRLGTVYAVVMHAALAMTLLSYFKVYLHSQAPPREIHPPPEVLAKRVIFACDESGAPLRCYRDRCGGAWQAVRTRHCRDCGTCRPLFDHHCAFMDNCVDAETHKAFFCFVTYAAVVLGLGLLPLAPPQWVALREVVRSTWSSHAMAKKWWSRWYSWLGGPIWRYLGAVLLGYRQHRQALETAHDSKVHTPPASAHEVDYLSVPRLSTLAITAATALILLIALSMIFVVLRNASRGLSTVQVERARAYRAQRKRAPLGLEPRYDARLRLWVPTDDVGGGTILLVEPSIPLFDFGRRENLRRAFGDRWWKWCLPWVTVNAREKPHDEGKKNV</sequence>
<keyword evidence="4 11" id="KW-0812">Transmembrane</keyword>